<organism evidence="1 2">
    <name type="scientific">Cichorium intybus</name>
    <name type="common">Chicory</name>
    <dbReference type="NCBI Taxonomy" id="13427"/>
    <lineage>
        <taxon>Eukaryota</taxon>
        <taxon>Viridiplantae</taxon>
        <taxon>Streptophyta</taxon>
        <taxon>Embryophyta</taxon>
        <taxon>Tracheophyta</taxon>
        <taxon>Spermatophyta</taxon>
        <taxon>Magnoliopsida</taxon>
        <taxon>eudicotyledons</taxon>
        <taxon>Gunneridae</taxon>
        <taxon>Pentapetalae</taxon>
        <taxon>asterids</taxon>
        <taxon>campanulids</taxon>
        <taxon>Asterales</taxon>
        <taxon>Asteraceae</taxon>
        <taxon>Cichorioideae</taxon>
        <taxon>Cichorieae</taxon>
        <taxon>Cichoriinae</taxon>
        <taxon>Cichorium</taxon>
    </lineage>
</organism>
<keyword evidence="2" id="KW-1185">Reference proteome</keyword>
<gene>
    <name evidence="1" type="ORF">L2E82_02423</name>
</gene>
<accession>A0ACB9H1A5</accession>
<dbReference type="Proteomes" id="UP001055811">
    <property type="component" value="Linkage Group LG01"/>
</dbReference>
<evidence type="ECO:0000313" key="1">
    <source>
        <dbReference type="EMBL" id="KAI3789623.1"/>
    </source>
</evidence>
<reference evidence="1 2" key="2">
    <citation type="journal article" date="2022" name="Mol. Ecol. Resour.">
        <title>The genomes of chicory, endive, great burdock and yacon provide insights into Asteraceae paleo-polyploidization history and plant inulin production.</title>
        <authorList>
            <person name="Fan W."/>
            <person name="Wang S."/>
            <person name="Wang H."/>
            <person name="Wang A."/>
            <person name="Jiang F."/>
            <person name="Liu H."/>
            <person name="Zhao H."/>
            <person name="Xu D."/>
            <person name="Zhang Y."/>
        </authorList>
    </citation>
    <scope>NUCLEOTIDE SEQUENCE [LARGE SCALE GENOMIC DNA]</scope>
    <source>
        <strain evidence="2">cv. Punajuju</strain>
        <tissue evidence="1">Leaves</tissue>
    </source>
</reference>
<comment type="caution">
    <text evidence="1">The sequence shown here is derived from an EMBL/GenBank/DDBJ whole genome shotgun (WGS) entry which is preliminary data.</text>
</comment>
<protein>
    <submittedName>
        <fullName evidence="1">Uncharacterized protein</fullName>
    </submittedName>
</protein>
<sequence length="102" mass="11722">MLYIEYEMLIIVTLTFGFKIVGLKVHEMLIITFWIISQNSLLILTIVGPSLFCYVTSCVTCTHLLLLFCRSRKPTCSSLLPNVYSSTKQDKFLHSISPLFQR</sequence>
<dbReference type="EMBL" id="CM042009">
    <property type="protein sequence ID" value="KAI3789623.1"/>
    <property type="molecule type" value="Genomic_DNA"/>
</dbReference>
<name>A0ACB9H1A5_CICIN</name>
<proteinExistence type="predicted"/>
<reference evidence="2" key="1">
    <citation type="journal article" date="2022" name="Mol. Ecol. Resour.">
        <title>The genomes of chicory, endive, great burdock and yacon provide insights into Asteraceae palaeo-polyploidization history and plant inulin production.</title>
        <authorList>
            <person name="Fan W."/>
            <person name="Wang S."/>
            <person name="Wang H."/>
            <person name="Wang A."/>
            <person name="Jiang F."/>
            <person name="Liu H."/>
            <person name="Zhao H."/>
            <person name="Xu D."/>
            <person name="Zhang Y."/>
        </authorList>
    </citation>
    <scope>NUCLEOTIDE SEQUENCE [LARGE SCALE GENOMIC DNA]</scope>
    <source>
        <strain evidence="2">cv. Punajuju</strain>
    </source>
</reference>
<evidence type="ECO:0000313" key="2">
    <source>
        <dbReference type="Proteomes" id="UP001055811"/>
    </source>
</evidence>